<sequence length="207" mass="23342">DAVIRCFCTQMAFDEPNSLRKPSARRSKPDMAALVDQQRFFETSWTRKPLLQLESLVPVVSLRDFGGDADCMEHVDDTQTSVAENHFHKPPSTSFISSNDPDLIENNTSSIIEADEDDDVPLSTFLPLKSDNLTNNTTIFTMNNNNNSNHDAKNLPILCPCTKPAILDDPRWDGQFCSPECLIRVCHEAFDVWLTNHQSIIKNNSMI</sequence>
<name>Q5C6K4_SCHJA</name>
<reference evidence="1" key="1">
    <citation type="journal article" date="2006" name="PLoS Pathog.">
        <title>New perspectives on host-parasite interplay by comparative transcriptomic and proteomic analyses of Schistosoma japonicum.</title>
        <authorList>
            <person name="Liu F."/>
            <person name="Lu J."/>
            <person name="Hu W."/>
            <person name="Wang S.Y."/>
            <person name="Cui S.J."/>
            <person name="Chi M."/>
            <person name="Yan Q."/>
            <person name="Wang X.R."/>
            <person name="Song H.D."/>
            <person name="Xu X.N."/>
            <person name="Wang J.J."/>
            <person name="Zhang X.L."/>
            <person name="Zhang X."/>
            <person name="Wang Z.Q."/>
            <person name="Xue C.L."/>
            <person name="Brindley P.J."/>
            <person name="McManus D.P."/>
            <person name="Yang P.Y."/>
            <person name="Feng Z."/>
            <person name="Chen Z."/>
            <person name="Han Z.G."/>
        </authorList>
    </citation>
    <scope>NUCLEOTIDE SEQUENCE</scope>
</reference>
<protein>
    <submittedName>
        <fullName evidence="1">SJCHGC06375 protein</fullName>
    </submittedName>
</protein>
<proteinExistence type="evidence at transcript level"/>
<accession>Q5C6K4</accession>
<evidence type="ECO:0000313" key="1">
    <source>
        <dbReference type="EMBL" id="AAX24720.2"/>
    </source>
</evidence>
<dbReference type="AlphaFoldDB" id="Q5C6K4"/>
<organism evidence="1">
    <name type="scientific">Schistosoma japonicum</name>
    <name type="common">Blood fluke</name>
    <dbReference type="NCBI Taxonomy" id="6182"/>
    <lineage>
        <taxon>Eukaryota</taxon>
        <taxon>Metazoa</taxon>
        <taxon>Spiralia</taxon>
        <taxon>Lophotrochozoa</taxon>
        <taxon>Platyhelminthes</taxon>
        <taxon>Trematoda</taxon>
        <taxon>Digenea</taxon>
        <taxon>Strigeidida</taxon>
        <taxon>Schistosomatoidea</taxon>
        <taxon>Schistosomatidae</taxon>
        <taxon>Schistosoma</taxon>
    </lineage>
</organism>
<dbReference type="EMBL" id="AY808831">
    <property type="protein sequence ID" value="AAX24720.2"/>
    <property type="molecule type" value="mRNA"/>
</dbReference>
<feature type="non-terminal residue" evidence="1">
    <location>
        <position position="1"/>
    </location>
</feature>